<dbReference type="SUPFAM" id="SSF55781">
    <property type="entry name" value="GAF domain-like"/>
    <property type="match status" value="1"/>
</dbReference>
<dbReference type="AlphaFoldDB" id="A0A1J0E7M5"/>
<protein>
    <submittedName>
        <fullName evidence="6">IclR family transcriptional regulator</fullName>
    </submittedName>
</protein>
<dbReference type="SUPFAM" id="SSF46785">
    <property type="entry name" value="Winged helix' DNA-binding domain"/>
    <property type="match status" value="1"/>
</dbReference>
<evidence type="ECO:0000259" key="5">
    <source>
        <dbReference type="PROSITE" id="PS51078"/>
    </source>
</evidence>
<dbReference type="PROSITE" id="PS51078">
    <property type="entry name" value="ICLR_ED"/>
    <property type="match status" value="1"/>
</dbReference>
<evidence type="ECO:0000259" key="4">
    <source>
        <dbReference type="PROSITE" id="PS51077"/>
    </source>
</evidence>
<gene>
    <name evidence="6" type="ORF">EX242_11075</name>
</gene>
<name>A0A1J0E7M5_PRORE</name>
<dbReference type="InterPro" id="IPR036388">
    <property type="entry name" value="WH-like_DNA-bd_sf"/>
</dbReference>
<dbReference type="InterPro" id="IPR036390">
    <property type="entry name" value="WH_DNA-bd_sf"/>
</dbReference>
<reference evidence="6" key="1">
    <citation type="submission" date="2019-02" db="EMBL/GenBank/DDBJ databases">
        <title>Genomic characterization of isolates from hospital effluents in KZN, South Africa.</title>
        <authorList>
            <person name="Ntshobeni N."/>
            <person name="Allam M."/>
            <person name="Ismail A."/>
            <person name="Amoako D."/>
            <person name="Essack S."/>
            <person name="Chenia H."/>
        </authorList>
    </citation>
    <scope>NUCLEOTIDE SEQUENCE</scope>
    <source>
        <strain evidence="6">AFE97_S1</strain>
    </source>
</reference>
<dbReference type="PANTHER" id="PTHR30136:SF8">
    <property type="entry name" value="TRANSCRIPTIONAL REGULATORY PROTEIN"/>
    <property type="match status" value="1"/>
</dbReference>
<dbReference type="OrthoDB" id="9807558at2"/>
<dbReference type="InterPro" id="IPR050707">
    <property type="entry name" value="HTH_MetabolicPath_Reg"/>
</dbReference>
<dbReference type="EMBL" id="SHDO01000010">
    <property type="protein sequence ID" value="MBX6980798.1"/>
    <property type="molecule type" value="Genomic_DNA"/>
</dbReference>
<comment type="caution">
    <text evidence="6">The sequence shown here is derived from an EMBL/GenBank/DDBJ whole genome shotgun (WGS) entry which is preliminary data.</text>
</comment>
<dbReference type="InterPro" id="IPR005471">
    <property type="entry name" value="Tscrpt_reg_IclR_N"/>
</dbReference>
<evidence type="ECO:0000256" key="3">
    <source>
        <dbReference type="ARBA" id="ARBA00023163"/>
    </source>
</evidence>
<evidence type="ECO:0000313" key="6">
    <source>
        <dbReference type="EMBL" id="MBX6980798.1"/>
    </source>
</evidence>
<dbReference type="KEGG" id="prg:RB151_020360"/>
<dbReference type="PROSITE" id="PS51077">
    <property type="entry name" value="HTH_ICLR"/>
    <property type="match status" value="1"/>
</dbReference>
<dbReference type="PANTHER" id="PTHR30136">
    <property type="entry name" value="HELIX-TURN-HELIX TRANSCRIPTIONAL REGULATOR, ICLR FAMILY"/>
    <property type="match status" value="1"/>
</dbReference>
<organism evidence="6 7">
    <name type="scientific">Providencia rettgeri</name>
    <dbReference type="NCBI Taxonomy" id="587"/>
    <lineage>
        <taxon>Bacteria</taxon>
        <taxon>Pseudomonadati</taxon>
        <taxon>Pseudomonadota</taxon>
        <taxon>Gammaproteobacteria</taxon>
        <taxon>Enterobacterales</taxon>
        <taxon>Morganellaceae</taxon>
        <taxon>Providencia</taxon>
    </lineage>
</organism>
<keyword evidence="1" id="KW-0805">Transcription regulation</keyword>
<sequence>MKDNIVTAVDDALLLMMLLGEKNNLGLSELARLSGMNKSKVYRLLCTLEHRDFVQKNDNPVTYHLGHQLLSLGNCARQQINYIQVADIEAEHLRQLFDENIQLRIRDHHEILQVLHKASGQSLQVRSEAGNRRPLGSGASGRVLLAYAPTTVQAPFVEKNASLTKSLDEIRARGFAITRGELTAGIGAIAAPIFSQQGECIAALSISLPLSRFSDEKEHNMTEQLLQATQRISRQLGYHL</sequence>
<dbReference type="GO" id="GO:0045892">
    <property type="term" value="P:negative regulation of DNA-templated transcription"/>
    <property type="evidence" value="ECO:0007669"/>
    <property type="project" value="TreeGrafter"/>
</dbReference>
<feature type="domain" description="HTH iclR-type" evidence="4">
    <location>
        <begin position="6"/>
        <end position="67"/>
    </location>
</feature>
<dbReference type="InterPro" id="IPR029016">
    <property type="entry name" value="GAF-like_dom_sf"/>
</dbReference>
<dbReference type="Gene3D" id="3.30.450.40">
    <property type="match status" value="1"/>
</dbReference>
<dbReference type="Proteomes" id="UP000824410">
    <property type="component" value="Unassembled WGS sequence"/>
</dbReference>
<dbReference type="GO" id="GO:0003700">
    <property type="term" value="F:DNA-binding transcription factor activity"/>
    <property type="evidence" value="ECO:0007669"/>
    <property type="project" value="TreeGrafter"/>
</dbReference>
<dbReference type="SMART" id="SM00346">
    <property type="entry name" value="HTH_ICLR"/>
    <property type="match status" value="1"/>
</dbReference>
<dbReference type="RefSeq" id="WP_042843951.1">
    <property type="nucleotide sequence ID" value="NZ_ABEXNG020000001.1"/>
</dbReference>
<evidence type="ECO:0000256" key="1">
    <source>
        <dbReference type="ARBA" id="ARBA00023015"/>
    </source>
</evidence>
<keyword evidence="3" id="KW-0804">Transcription</keyword>
<dbReference type="GO" id="GO:0003677">
    <property type="term" value="F:DNA binding"/>
    <property type="evidence" value="ECO:0007669"/>
    <property type="project" value="UniProtKB-KW"/>
</dbReference>
<evidence type="ECO:0000256" key="2">
    <source>
        <dbReference type="ARBA" id="ARBA00023125"/>
    </source>
</evidence>
<evidence type="ECO:0000313" key="7">
    <source>
        <dbReference type="Proteomes" id="UP000824410"/>
    </source>
</evidence>
<dbReference type="Pfam" id="PF09339">
    <property type="entry name" value="HTH_IclR"/>
    <property type="match status" value="1"/>
</dbReference>
<dbReference type="Gene3D" id="1.10.10.10">
    <property type="entry name" value="Winged helix-like DNA-binding domain superfamily/Winged helix DNA-binding domain"/>
    <property type="match status" value="1"/>
</dbReference>
<keyword evidence="2" id="KW-0238">DNA-binding</keyword>
<dbReference type="InterPro" id="IPR014757">
    <property type="entry name" value="Tscrpt_reg_IclR_C"/>
</dbReference>
<feature type="domain" description="IclR-ED" evidence="5">
    <location>
        <begin position="68"/>
        <end position="238"/>
    </location>
</feature>
<proteinExistence type="predicted"/>
<accession>A0A1J0E7M5</accession>
<dbReference type="Pfam" id="PF01614">
    <property type="entry name" value="IclR_C"/>
    <property type="match status" value="1"/>
</dbReference>